<dbReference type="GO" id="GO:0006890">
    <property type="term" value="P:retrograde vesicle-mediated transport, Golgi to endoplasmic reticulum"/>
    <property type="evidence" value="ECO:0007669"/>
    <property type="project" value="EnsemblFungi"/>
</dbReference>
<dbReference type="Proteomes" id="UP000002258">
    <property type="component" value="Chromosome 6"/>
</dbReference>
<dbReference type="KEGG" id="pic:PICST_61747"/>
<evidence type="ECO:0000256" key="5">
    <source>
        <dbReference type="ARBA" id="ARBA00022927"/>
    </source>
</evidence>
<evidence type="ECO:0000313" key="11">
    <source>
        <dbReference type="EMBL" id="ABN67920.2"/>
    </source>
</evidence>
<dbReference type="PANTHER" id="PTHR15959">
    <property type="entry name" value="SYNTAXIN-18"/>
    <property type="match status" value="1"/>
</dbReference>
<evidence type="ECO:0000256" key="1">
    <source>
        <dbReference type="ARBA" id="ARBA00004211"/>
    </source>
</evidence>
<dbReference type="STRING" id="322104.A3LY57"/>
<evidence type="ECO:0000256" key="8">
    <source>
        <dbReference type="ARBA" id="ARBA00023136"/>
    </source>
</evidence>
<dbReference type="InterPro" id="IPR010989">
    <property type="entry name" value="SNARE"/>
</dbReference>
<dbReference type="SUPFAM" id="SSF58038">
    <property type="entry name" value="SNARE fusion complex"/>
    <property type="match status" value="1"/>
</dbReference>
<evidence type="ECO:0000256" key="9">
    <source>
        <dbReference type="SAM" id="Phobius"/>
    </source>
</evidence>
<dbReference type="GeneID" id="4840417"/>
<dbReference type="SUPFAM" id="SSF47661">
    <property type="entry name" value="t-snare proteins"/>
    <property type="match status" value="1"/>
</dbReference>
<keyword evidence="4 9" id="KW-0812">Transmembrane</keyword>
<dbReference type="AlphaFoldDB" id="A3LY57"/>
<dbReference type="InParanoid" id="A3LY57"/>
<dbReference type="OMA" id="YRIRTHI"/>
<dbReference type="GO" id="GO:0015031">
    <property type="term" value="P:protein transport"/>
    <property type="evidence" value="ECO:0007669"/>
    <property type="project" value="UniProtKB-KW"/>
</dbReference>
<evidence type="ECO:0000256" key="3">
    <source>
        <dbReference type="ARBA" id="ARBA00022448"/>
    </source>
</evidence>
<keyword evidence="5" id="KW-0653">Protein transport</keyword>
<keyword evidence="8 9" id="KW-0472">Membrane</keyword>
<dbReference type="RefSeq" id="XP_001385949.2">
    <property type="nucleotide sequence ID" value="XM_001385912.1"/>
</dbReference>
<name>A3LY57_PICST</name>
<proteinExistence type="inferred from homology"/>
<comment type="similarity">
    <text evidence="2">Belongs to the syntaxin family.</text>
</comment>
<dbReference type="SMART" id="SM00397">
    <property type="entry name" value="t_SNARE"/>
    <property type="match status" value="1"/>
</dbReference>
<keyword evidence="3" id="KW-0813">Transport</keyword>
<evidence type="ECO:0000313" key="12">
    <source>
        <dbReference type="Proteomes" id="UP000002258"/>
    </source>
</evidence>
<dbReference type="Pfam" id="PF10496">
    <property type="entry name" value="Syntaxin-18_N"/>
    <property type="match status" value="1"/>
</dbReference>
<accession>A3LY57</accession>
<dbReference type="PROSITE" id="PS50192">
    <property type="entry name" value="T_SNARE"/>
    <property type="match status" value="1"/>
</dbReference>
<evidence type="ECO:0000256" key="7">
    <source>
        <dbReference type="ARBA" id="ARBA00023054"/>
    </source>
</evidence>
<dbReference type="InterPro" id="IPR000727">
    <property type="entry name" value="T_SNARE_dom"/>
</dbReference>
<dbReference type="GO" id="GO:0016320">
    <property type="term" value="P:endoplasmic reticulum membrane fusion"/>
    <property type="evidence" value="ECO:0007669"/>
    <property type="project" value="EnsemblFungi"/>
</dbReference>
<gene>
    <name evidence="11" type="ORF">PICST_61747</name>
</gene>
<dbReference type="InterPro" id="IPR019529">
    <property type="entry name" value="Syntaxin-18_N"/>
</dbReference>
<keyword evidence="7" id="KW-0175">Coiled coil</keyword>
<keyword evidence="6 9" id="KW-1133">Transmembrane helix</keyword>
<dbReference type="FunCoup" id="A3LY57">
    <property type="interactions" value="287"/>
</dbReference>
<evidence type="ECO:0000256" key="4">
    <source>
        <dbReference type="ARBA" id="ARBA00022692"/>
    </source>
</evidence>
<dbReference type="GO" id="GO:0031201">
    <property type="term" value="C:SNARE complex"/>
    <property type="evidence" value="ECO:0007669"/>
    <property type="project" value="EnsemblFungi"/>
</dbReference>
<dbReference type="EMBL" id="CP000500">
    <property type="protein sequence ID" value="ABN67920.2"/>
    <property type="molecule type" value="Genomic_DNA"/>
</dbReference>
<dbReference type="Gene3D" id="1.20.5.110">
    <property type="match status" value="1"/>
</dbReference>
<feature type="transmembrane region" description="Helical" evidence="9">
    <location>
        <begin position="301"/>
        <end position="321"/>
    </location>
</feature>
<keyword evidence="12" id="KW-1185">Reference proteome</keyword>
<reference evidence="11 12" key="1">
    <citation type="journal article" date="2007" name="Nat. Biotechnol.">
        <title>Genome sequence of the lignocellulose-bioconverting and xylose-fermenting yeast Pichia stipitis.</title>
        <authorList>
            <person name="Jeffries T.W."/>
            <person name="Grigoriev I.V."/>
            <person name="Grimwood J."/>
            <person name="Laplaza J.M."/>
            <person name="Aerts A."/>
            <person name="Salamov A."/>
            <person name="Schmutz J."/>
            <person name="Lindquist E."/>
            <person name="Dehal P."/>
            <person name="Shapiro H."/>
            <person name="Jin Y.S."/>
            <person name="Passoth V."/>
            <person name="Richardson P.M."/>
        </authorList>
    </citation>
    <scope>NUCLEOTIDE SEQUENCE [LARGE SCALE GENOMIC DNA]</scope>
    <source>
        <strain evidence="12">ATCC 58785 / CBS 6054 / NBRC 10063 / NRRL Y-11545</strain>
    </source>
</reference>
<dbReference type="GO" id="GO:0005783">
    <property type="term" value="C:endoplasmic reticulum"/>
    <property type="evidence" value="ECO:0007669"/>
    <property type="project" value="EnsemblFungi"/>
</dbReference>
<dbReference type="eggNOG" id="KOG3894">
    <property type="taxonomic scope" value="Eukaryota"/>
</dbReference>
<organism evidence="11 12">
    <name type="scientific">Scheffersomyces stipitis (strain ATCC 58785 / CBS 6054 / NBRC 10063 / NRRL Y-11545)</name>
    <name type="common">Yeast</name>
    <name type="synonym">Pichia stipitis</name>
    <dbReference type="NCBI Taxonomy" id="322104"/>
    <lineage>
        <taxon>Eukaryota</taxon>
        <taxon>Fungi</taxon>
        <taxon>Dikarya</taxon>
        <taxon>Ascomycota</taxon>
        <taxon>Saccharomycotina</taxon>
        <taxon>Pichiomycetes</taxon>
        <taxon>Debaryomycetaceae</taxon>
        <taxon>Scheffersomyces</taxon>
    </lineage>
</organism>
<evidence type="ECO:0000256" key="6">
    <source>
        <dbReference type="ARBA" id="ARBA00022989"/>
    </source>
</evidence>
<evidence type="ECO:0000259" key="10">
    <source>
        <dbReference type="PROSITE" id="PS50192"/>
    </source>
</evidence>
<protein>
    <submittedName>
        <fullName evidence="11">Endoplasmic reticulum t-SNARE</fullName>
    </submittedName>
</protein>
<feature type="domain" description="T-SNARE coiled-coil homology" evidence="10">
    <location>
        <begin position="231"/>
        <end position="293"/>
    </location>
</feature>
<sequence>MTDLTPLFRQCVDIVASELGGDAEDEYDRKQTRNSRSEFIIKDTFIKECYEFYSVVADLQQFVTVIRSPYLAVDDETSNSLSIEDKNRIDEEFKYKVQQLYKKLSLLETYEKKREELVPRDSDNSSGWLGKILGDDEPSDQQIYLATVAAHRTQILRFLVSALDNANKNFETIQKKRISRDRQLDSLNFQNFDDTDDLNYSEFDSYHEEEQNNHLSQQQIQLLETENREFLTMKSKQLKQVEKVQQSIVEIINIQNELSFKLQDQGQQINNLMDNNAQVHIDVQMGNKTLNKATVRNKKGANMLVTMCFVLGVLILFVDYISF</sequence>
<evidence type="ECO:0000256" key="2">
    <source>
        <dbReference type="ARBA" id="ARBA00009063"/>
    </source>
</evidence>
<dbReference type="HOGENOM" id="CLU_069210_0_0_1"/>
<dbReference type="PANTHER" id="PTHR15959:SF0">
    <property type="entry name" value="SYNTAXIN-18"/>
    <property type="match status" value="1"/>
</dbReference>
<comment type="subcellular location">
    <subcellularLocation>
        <location evidence="1">Membrane</location>
        <topology evidence="1">Single-pass type IV membrane protein</topology>
    </subcellularLocation>
</comment>
<dbReference type="OrthoDB" id="342981at2759"/>